<name>A0A0R3R274_9BILA</name>
<proteinExistence type="predicted"/>
<protein>
    <submittedName>
        <fullName evidence="3">Transpos_assoc domain-containing protein</fullName>
    </submittedName>
</protein>
<evidence type="ECO:0000313" key="2">
    <source>
        <dbReference type="Proteomes" id="UP000280834"/>
    </source>
</evidence>
<dbReference type="EMBL" id="UZAG01018890">
    <property type="protein sequence ID" value="VDO41455.1"/>
    <property type="molecule type" value="Genomic_DNA"/>
</dbReference>
<accession>A0A0R3R274</accession>
<gene>
    <name evidence="1" type="ORF">BTMF_LOCUS12110</name>
</gene>
<dbReference type="Proteomes" id="UP000280834">
    <property type="component" value="Unassembled WGS sequence"/>
</dbReference>
<evidence type="ECO:0000313" key="1">
    <source>
        <dbReference type="EMBL" id="VDO41455.1"/>
    </source>
</evidence>
<reference evidence="1 2" key="2">
    <citation type="submission" date="2018-11" db="EMBL/GenBank/DDBJ databases">
        <authorList>
            <consortium name="Pathogen Informatics"/>
        </authorList>
    </citation>
    <scope>NUCLEOTIDE SEQUENCE [LARGE SCALE GENOMIC DNA]</scope>
</reference>
<reference evidence="3" key="1">
    <citation type="submission" date="2017-02" db="UniProtKB">
        <authorList>
            <consortium name="WormBaseParasite"/>
        </authorList>
    </citation>
    <scope>IDENTIFICATION</scope>
</reference>
<sequence>MFESLMAIFGMIIIYHVNYMESRHSIAYVLVPLSSEIAVRMGLKSNGSEIFIPCSNCFFKFNRLRNTLIQYYNRPSFGETLQPCSCFDYVKKFFTKTKQLSLITISHNIIKIDIGIYYGVMKTDRCRLDSIKSARTVNGLQLALLMRCS</sequence>
<organism evidence="3">
    <name type="scientific">Brugia timori</name>
    <dbReference type="NCBI Taxonomy" id="42155"/>
    <lineage>
        <taxon>Eukaryota</taxon>
        <taxon>Metazoa</taxon>
        <taxon>Ecdysozoa</taxon>
        <taxon>Nematoda</taxon>
        <taxon>Chromadorea</taxon>
        <taxon>Rhabditida</taxon>
        <taxon>Spirurina</taxon>
        <taxon>Spiruromorpha</taxon>
        <taxon>Filarioidea</taxon>
        <taxon>Onchocercidae</taxon>
        <taxon>Brugia</taxon>
    </lineage>
</organism>
<dbReference type="WBParaSite" id="BTMF_0001411401-mRNA-1">
    <property type="protein sequence ID" value="BTMF_0001411401-mRNA-1"/>
    <property type="gene ID" value="BTMF_0001411401"/>
</dbReference>
<dbReference type="AlphaFoldDB" id="A0A0R3R274"/>
<keyword evidence="2" id="KW-1185">Reference proteome</keyword>
<evidence type="ECO:0000313" key="3">
    <source>
        <dbReference type="WBParaSite" id="BTMF_0001411401-mRNA-1"/>
    </source>
</evidence>